<evidence type="ECO:0000313" key="19">
    <source>
        <dbReference type="Proteomes" id="UP000603200"/>
    </source>
</evidence>
<dbReference type="Pfam" id="PF00512">
    <property type="entry name" value="HisKA"/>
    <property type="match status" value="1"/>
</dbReference>
<comment type="catalytic activity">
    <reaction evidence="1">
        <text>ATP + protein L-histidine = ADP + protein N-phospho-L-histidine.</text>
        <dbReference type="EC" id="2.7.13.3"/>
    </reaction>
</comment>
<evidence type="ECO:0000256" key="7">
    <source>
        <dbReference type="ARBA" id="ARBA00022741"/>
    </source>
</evidence>
<dbReference type="SMART" id="SM00448">
    <property type="entry name" value="REC"/>
    <property type="match status" value="1"/>
</dbReference>
<dbReference type="CDD" id="cd00082">
    <property type="entry name" value="HisKA"/>
    <property type="match status" value="1"/>
</dbReference>
<evidence type="ECO:0000256" key="2">
    <source>
        <dbReference type="ARBA" id="ARBA00004651"/>
    </source>
</evidence>
<dbReference type="CDD" id="cd00088">
    <property type="entry name" value="HPT"/>
    <property type="match status" value="1"/>
</dbReference>
<dbReference type="SMART" id="SM00388">
    <property type="entry name" value="HisKA"/>
    <property type="match status" value="1"/>
</dbReference>
<feature type="domain" description="HPt" evidence="17">
    <location>
        <begin position="626"/>
        <end position="720"/>
    </location>
</feature>
<comment type="subcellular location">
    <subcellularLocation>
        <location evidence="2">Cell membrane</location>
        <topology evidence="2">Multi-pass membrane protein</topology>
    </subcellularLocation>
</comment>
<keyword evidence="9" id="KW-0067">ATP-binding</keyword>
<organism evidence="18 19">
    <name type="scientific">Winogradskya humida</name>
    <dbReference type="NCBI Taxonomy" id="113566"/>
    <lineage>
        <taxon>Bacteria</taxon>
        <taxon>Bacillati</taxon>
        <taxon>Actinomycetota</taxon>
        <taxon>Actinomycetes</taxon>
        <taxon>Micromonosporales</taxon>
        <taxon>Micromonosporaceae</taxon>
        <taxon>Winogradskya</taxon>
    </lineage>
</organism>
<keyword evidence="8" id="KW-0808">Transferase</keyword>
<dbReference type="InterPro" id="IPR036890">
    <property type="entry name" value="HATPase_C_sf"/>
</dbReference>
<dbReference type="SMART" id="SM00073">
    <property type="entry name" value="HPT"/>
    <property type="match status" value="1"/>
</dbReference>
<evidence type="ECO:0000256" key="8">
    <source>
        <dbReference type="ARBA" id="ARBA00022777"/>
    </source>
</evidence>
<dbReference type="InterPro" id="IPR011006">
    <property type="entry name" value="CheY-like_superfamily"/>
</dbReference>
<dbReference type="PRINTS" id="PR00344">
    <property type="entry name" value="BCTRLSENSOR"/>
</dbReference>
<sequence length="733" mass="77435">MGFAARTLVEALPGPAAIVDTDGRVLVANGRWAPPLSPEGAVLATASGSCPAHASGSCPAHEELLSAVRTMTRADPATELPCKCDGSMLRVAYLESDCGSPRRLVSVEQSRSEGDGAAEAKSQFLALLGHEIRTPVTTVVATMDLLRAQHLQQDVREVVDNVHRSVHALKTLTDDLLDLARLETGSLEVERGPVALRPVLEGVIEPLQQEARSKRILLLATPAPDLPTAVFGDVDRLRQVLTCVVGNAVKFTDSGEVVVTAARDGSDAYLITVADTGPGIDEPDRRRIFAPFVQADSSANRRHEGAGLGLALAARLVACMGGAIDVLSQPGEGSQFRIRLPYEPVPEQAGRSAPAPLARRRVAVVAPSPRSEQAMLWMLIGAGAEPTPARFAEVTAGVSGVDTVIWCDDAHDPEAVNRAELVTKALGPNGRALMISTTDPRTGLVRKPGVLTAPLVLARLVATLNQERTGVRGAPVTVPKLDGGRVLLAEDNDVNRTVFKRMIQLLGVECDTAADGAEAAEKVLGGAAYDVVLMDLQMPRMDGLEATRHIRGAGSRTPILALTATALQGDKERCLAAGMDGHLSKPITLPDLRAALEPYLTKPEEEAQADPVDLSKLHELEQQLEDRALVEITVNTFLAQLDGRRTALADALRNRDHDALRATAHTLKSSSALLGADPLAEACALIERNAIAGTSEEELAGLVESVENAVAGTVRVMSGYLAGDEGAQRAAQL</sequence>
<dbReference type="EMBL" id="BOMN01000028">
    <property type="protein sequence ID" value="GIE19344.1"/>
    <property type="molecule type" value="Genomic_DNA"/>
</dbReference>
<keyword evidence="11" id="KW-0902">Two-component regulatory system</keyword>
<protein>
    <recommendedName>
        <fullName evidence="3">histidine kinase</fullName>
        <ecNumber evidence="3">2.7.13.3</ecNumber>
    </recommendedName>
</protein>
<dbReference type="EC" id="2.7.13.3" evidence="3"/>
<evidence type="ECO:0000256" key="3">
    <source>
        <dbReference type="ARBA" id="ARBA00012438"/>
    </source>
</evidence>
<dbReference type="InterPro" id="IPR008207">
    <property type="entry name" value="Sig_transdc_His_kin_Hpt_dom"/>
</dbReference>
<dbReference type="InterPro" id="IPR004358">
    <property type="entry name" value="Sig_transdc_His_kin-like_C"/>
</dbReference>
<feature type="modified residue" description="4-aspartylphosphate" evidence="14">
    <location>
        <position position="535"/>
    </location>
</feature>
<evidence type="ECO:0000256" key="14">
    <source>
        <dbReference type="PROSITE-ProRule" id="PRU00169"/>
    </source>
</evidence>
<keyword evidence="8" id="KW-0418">Kinase</keyword>
<dbReference type="PANTHER" id="PTHR45339:SF1">
    <property type="entry name" value="HYBRID SIGNAL TRANSDUCTION HISTIDINE KINASE J"/>
    <property type="match status" value="1"/>
</dbReference>
<keyword evidence="4" id="KW-1003">Cell membrane</keyword>
<dbReference type="InterPro" id="IPR001789">
    <property type="entry name" value="Sig_transdc_resp-reg_receiver"/>
</dbReference>
<evidence type="ECO:0000259" key="16">
    <source>
        <dbReference type="PROSITE" id="PS50110"/>
    </source>
</evidence>
<keyword evidence="7" id="KW-0547">Nucleotide-binding</keyword>
<gene>
    <name evidence="18" type="ORF">Ahu01nite_024460</name>
</gene>
<name>A0ABQ3ZL81_9ACTN</name>
<dbReference type="SMART" id="SM00387">
    <property type="entry name" value="HATPase_c"/>
    <property type="match status" value="1"/>
</dbReference>
<accession>A0ABQ3ZL81</accession>
<dbReference type="Proteomes" id="UP000603200">
    <property type="component" value="Unassembled WGS sequence"/>
</dbReference>
<evidence type="ECO:0000256" key="13">
    <source>
        <dbReference type="PROSITE-ProRule" id="PRU00110"/>
    </source>
</evidence>
<dbReference type="Gene3D" id="3.40.50.2300">
    <property type="match status" value="1"/>
</dbReference>
<dbReference type="InterPro" id="IPR036097">
    <property type="entry name" value="HisK_dim/P_sf"/>
</dbReference>
<dbReference type="PROSITE" id="PS50109">
    <property type="entry name" value="HIS_KIN"/>
    <property type="match status" value="1"/>
</dbReference>
<evidence type="ECO:0000256" key="11">
    <source>
        <dbReference type="ARBA" id="ARBA00023012"/>
    </source>
</evidence>
<evidence type="ECO:0000313" key="18">
    <source>
        <dbReference type="EMBL" id="GIE19344.1"/>
    </source>
</evidence>
<feature type="modified residue" description="Phosphohistidine" evidence="13">
    <location>
        <position position="665"/>
    </location>
</feature>
<dbReference type="Gene3D" id="1.10.287.130">
    <property type="match status" value="1"/>
</dbReference>
<dbReference type="Gene3D" id="1.20.120.160">
    <property type="entry name" value="HPT domain"/>
    <property type="match status" value="1"/>
</dbReference>
<dbReference type="Gene3D" id="3.30.565.10">
    <property type="entry name" value="Histidine kinase-like ATPase, C-terminal domain"/>
    <property type="match status" value="1"/>
</dbReference>
<dbReference type="SUPFAM" id="SSF47384">
    <property type="entry name" value="Homodimeric domain of signal transducing histidine kinase"/>
    <property type="match status" value="1"/>
</dbReference>
<dbReference type="RefSeq" id="WP_203836576.1">
    <property type="nucleotide sequence ID" value="NZ_BAAATV010000005.1"/>
</dbReference>
<dbReference type="PROSITE" id="PS50110">
    <property type="entry name" value="RESPONSE_REGULATORY"/>
    <property type="match status" value="1"/>
</dbReference>
<keyword evidence="5 14" id="KW-0597">Phosphoprotein</keyword>
<dbReference type="InterPro" id="IPR003594">
    <property type="entry name" value="HATPase_dom"/>
</dbReference>
<keyword evidence="10" id="KW-1133">Transmembrane helix</keyword>
<evidence type="ECO:0000259" key="15">
    <source>
        <dbReference type="PROSITE" id="PS50109"/>
    </source>
</evidence>
<dbReference type="Pfam" id="PF00072">
    <property type="entry name" value="Response_reg"/>
    <property type="match status" value="1"/>
</dbReference>
<evidence type="ECO:0000256" key="12">
    <source>
        <dbReference type="ARBA" id="ARBA00023136"/>
    </source>
</evidence>
<dbReference type="CDD" id="cd17546">
    <property type="entry name" value="REC_hyHK_CKI1_RcsC-like"/>
    <property type="match status" value="1"/>
</dbReference>
<evidence type="ECO:0000256" key="4">
    <source>
        <dbReference type="ARBA" id="ARBA00022475"/>
    </source>
</evidence>
<dbReference type="InterPro" id="IPR003661">
    <property type="entry name" value="HisK_dim/P_dom"/>
</dbReference>
<keyword evidence="19" id="KW-1185">Reference proteome</keyword>
<dbReference type="InterPro" id="IPR005467">
    <property type="entry name" value="His_kinase_dom"/>
</dbReference>
<dbReference type="Pfam" id="PF01627">
    <property type="entry name" value="Hpt"/>
    <property type="match status" value="1"/>
</dbReference>
<evidence type="ECO:0000256" key="1">
    <source>
        <dbReference type="ARBA" id="ARBA00000085"/>
    </source>
</evidence>
<reference evidence="18 19" key="1">
    <citation type="submission" date="2021-01" db="EMBL/GenBank/DDBJ databases">
        <title>Whole genome shotgun sequence of Actinoplanes humidus NBRC 14915.</title>
        <authorList>
            <person name="Komaki H."/>
            <person name="Tamura T."/>
        </authorList>
    </citation>
    <scope>NUCLEOTIDE SEQUENCE [LARGE SCALE GENOMIC DNA]</scope>
    <source>
        <strain evidence="18 19">NBRC 14915</strain>
    </source>
</reference>
<evidence type="ECO:0000256" key="9">
    <source>
        <dbReference type="ARBA" id="ARBA00022840"/>
    </source>
</evidence>
<dbReference type="SUPFAM" id="SSF55874">
    <property type="entry name" value="ATPase domain of HSP90 chaperone/DNA topoisomerase II/histidine kinase"/>
    <property type="match status" value="1"/>
</dbReference>
<evidence type="ECO:0000256" key="10">
    <source>
        <dbReference type="ARBA" id="ARBA00022989"/>
    </source>
</evidence>
<comment type="caution">
    <text evidence="18">The sequence shown here is derived from an EMBL/GenBank/DDBJ whole genome shotgun (WGS) entry which is preliminary data.</text>
</comment>
<feature type="domain" description="Histidine kinase" evidence="15">
    <location>
        <begin position="127"/>
        <end position="344"/>
    </location>
</feature>
<evidence type="ECO:0000256" key="6">
    <source>
        <dbReference type="ARBA" id="ARBA00022692"/>
    </source>
</evidence>
<dbReference type="SUPFAM" id="SSF47226">
    <property type="entry name" value="Histidine-containing phosphotransfer domain, HPT domain"/>
    <property type="match status" value="1"/>
</dbReference>
<proteinExistence type="predicted"/>
<dbReference type="InterPro" id="IPR036641">
    <property type="entry name" value="HPT_dom_sf"/>
</dbReference>
<dbReference type="SUPFAM" id="SSF52172">
    <property type="entry name" value="CheY-like"/>
    <property type="match status" value="1"/>
</dbReference>
<keyword evidence="6" id="KW-0812">Transmembrane</keyword>
<dbReference type="PANTHER" id="PTHR45339">
    <property type="entry name" value="HYBRID SIGNAL TRANSDUCTION HISTIDINE KINASE J"/>
    <property type="match status" value="1"/>
</dbReference>
<feature type="domain" description="Response regulatory" evidence="16">
    <location>
        <begin position="485"/>
        <end position="600"/>
    </location>
</feature>
<evidence type="ECO:0000256" key="5">
    <source>
        <dbReference type="ARBA" id="ARBA00022553"/>
    </source>
</evidence>
<evidence type="ECO:0000259" key="17">
    <source>
        <dbReference type="PROSITE" id="PS50894"/>
    </source>
</evidence>
<keyword evidence="12" id="KW-0472">Membrane</keyword>
<dbReference type="Pfam" id="PF02518">
    <property type="entry name" value="HATPase_c"/>
    <property type="match status" value="1"/>
</dbReference>
<dbReference type="PROSITE" id="PS50894">
    <property type="entry name" value="HPT"/>
    <property type="match status" value="1"/>
</dbReference>